<accession>A0A0H5QE10</accession>
<reference evidence="2" key="1">
    <citation type="submission" date="2015-06" db="EMBL/GenBank/DDBJ databases">
        <authorList>
            <person name="Joergensen T."/>
        </authorList>
    </citation>
    <scope>NUCLEOTIDE SEQUENCE</scope>
    <source>
        <plasmid evidence="2">pRGRH0234</plasmid>
    </source>
</reference>
<feature type="domain" description="DUF5710" evidence="1">
    <location>
        <begin position="23"/>
        <end position="65"/>
    </location>
</feature>
<reference evidence="2" key="2">
    <citation type="submission" date="2015-07" db="EMBL/GenBank/DDBJ databases">
        <title>Plasmids, circular viruses and viroids from rat gut.</title>
        <authorList>
            <person name="Jorgensen T.J."/>
            <person name="Hansen M.A."/>
            <person name="Xu Z."/>
            <person name="Tabak M.A."/>
            <person name="Sorensen S.J."/>
            <person name="Hansen L.H."/>
        </authorList>
    </citation>
    <scope>NUCLEOTIDE SEQUENCE</scope>
    <source>
        <plasmid evidence="2">pRGRH0234</plasmid>
    </source>
</reference>
<dbReference type="InterPro" id="IPR043764">
    <property type="entry name" value="DUF5710"/>
</dbReference>
<keyword evidence="2" id="KW-0614">Plasmid</keyword>
<name>A0A0H5QE10_9ZZZZ</name>
<dbReference type="Pfam" id="PF18974">
    <property type="entry name" value="DUF5710"/>
    <property type="match status" value="1"/>
</dbReference>
<geneLocation type="plasmid" evidence="2">
    <name>pRGRH0234</name>
</geneLocation>
<organism evidence="2">
    <name type="scientific">uncultured prokaryote</name>
    <dbReference type="NCBI Taxonomy" id="198431"/>
    <lineage>
        <taxon>unclassified sequences</taxon>
        <taxon>environmental samples</taxon>
    </lineage>
</organism>
<proteinExistence type="predicted"/>
<dbReference type="AlphaFoldDB" id="A0A0H5QE10"/>
<evidence type="ECO:0000313" key="2">
    <source>
        <dbReference type="EMBL" id="CRY94342.1"/>
    </source>
</evidence>
<sequence length="65" mass="7677">MKELTLKEQADRLNYKAKPAPHRVNIRVPFADKEQAKALGAKWDGTLKTWYIPMDMDMGKFRKWL</sequence>
<evidence type="ECO:0000259" key="1">
    <source>
        <dbReference type="Pfam" id="PF18974"/>
    </source>
</evidence>
<protein>
    <recommendedName>
        <fullName evidence="1">DUF5710 domain-containing protein</fullName>
    </recommendedName>
</protein>
<dbReference type="EMBL" id="LN852907">
    <property type="protein sequence ID" value="CRY94342.1"/>
    <property type="molecule type" value="Genomic_DNA"/>
</dbReference>